<feature type="transmembrane region" description="Helical" evidence="5">
    <location>
        <begin position="488"/>
        <end position="508"/>
    </location>
</feature>
<feature type="transmembrane region" description="Helical" evidence="5">
    <location>
        <begin position="20"/>
        <end position="43"/>
    </location>
</feature>
<reference evidence="7" key="1">
    <citation type="submission" date="2025-08" db="UniProtKB">
        <authorList>
            <consortium name="Ensembl"/>
        </authorList>
    </citation>
    <scope>IDENTIFICATION</scope>
</reference>
<reference evidence="7" key="2">
    <citation type="submission" date="2025-09" db="UniProtKB">
        <authorList>
            <consortium name="Ensembl"/>
        </authorList>
    </citation>
    <scope>IDENTIFICATION</scope>
</reference>
<dbReference type="InterPro" id="IPR005829">
    <property type="entry name" value="Sugar_transporter_CS"/>
</dbReference>
<accession>A0A8C6TU05</accession>
<comment type="subcellular location">
    <subcellularLocation>
        <location evidence="1">Membrane</location>
        <topology evidence="1">Multi-pass membrane protein</topology>
    </subcellularLocation>
</comment>
<dbReference type="Gene3D" id="1.20.1250.20">
    <property type="entry name" value="MFS general substrate transporter like domains"/>
    <property type="match status" value="1"/>
</dbReference>
<feature type="transmembrane region" description="Helical" evidence="5">
    <location>
        <begin position="206"/>
        <end position="224"/>
    </location>
</feature>
<sequence length="550" mass="61973">MKGYAESVAFLGTWGCFQAVIFFLLCVSIVPNGFGAFALVFLVDVPPHHCSVPVDNLTEEWQRAAIPVEVVNGVEERSRCSRYRLDVVMNLSAQGFAPGDVNLTELQQEPCVDGWSYSKDIYQSTIVTEFDLVCHDEWKQPFTASVLYAGITCGSLLTGELSDKYGRKPILFATMAVQTIFTLIQVFANSWILFTILLFFNGLGQMSNYVAALVLGAEILIGHARVVYSSAAVNSSFALGYMMLPLLGYCLRDWRSLLLGMALPGLLYIPMWWLIPESPRWLLYQGKVQEAEAIFRKAARWNKVQAPQYIFDQYMVPEKEKAQEKKNYSTLDLFKISKLRVTTLTLFLIWFNMFISYYALSLNTSQLHTNPFLSCFIFALVEIPAYVCSWLALRYLPRRTSIITTLCLGSVPLFLLELVPHDLSTVTLIMEMLAKFFFACGTSLLFTYTSELYPTPLRTTATGTCSMVSRIGSCFAPFLLKLSVFLKYLPHITMASMALLAASATLFIPESFGLPLPETFEQMATRKRIQCLCDRNKEPNRTLVPAEEPL</sequence>
<evidence type="ECO:0000256" key="3">
    <source>
        <dbReference type="ARBA" id="ARBA00022989"/>
    </source>
</evidence>
<keyword evidence="4 5" id="KW-0472">Membrane</keyword>
<dbReference type="PROSITE" id="PS50850">
    <property type="entry name" value="MFS"/>
    <property type="match status" value="1"/>
</dbReference>
<dbReference type="InterPro" id="IPR020846">
    <property type="entry name" value="MFS_dom"/>
</dbReference>
<evidence type="ECO:0000256" key="1">
    <source>
        <dbReference type="ARBA" id="ARBA00004141"/>
    </source>
</evidence>
<feature type="transmembrane region" description="Helical" evidence="5">
    <location>
        <begin position="425"/>
        <end position="448"/>
    </location>
</feature>
<keyword evidence="2 5" id="KW-0812">Transmembrane</keyword>
<dbReference type="PROSITE" id="PS00216">
    <property type="entry name" value="SUGAR_TRANSPORT_1"/>
    <property type="match status" value="1"/>
</dbReference>
<dbReference type="PANTHER" id="PTHR24064">
    <property type="entry name" value="SOLUTE CARRIER FAMILY 22 MEMBER"/>
    <property type="match status" value="1"/>
</dbReference>
<keyword evidence="8" id="KW-1185">Reference proteome</keyword>
<evidence type="ECO:0000256" key="2">
    <source>
        <dbReference type="ARBA" id="ARBA00022692"/>
    </source>
</evidence>
<dbReference type="AlphaFoldDB" id="A0A8C6TU05"/>
<evidence type="ECO:0000313" key="7">
    <source>
        <dbReference type="Ensembl" id="ENSNMLP00000024226.1"/>
    </source>
</evidence>
<protein>
    <recommendedName>
        <fullName evidence="6">Major facilitator superfamily (MFS) profile domain-containing protein</fullName>
    </recommendedName>
</protein>
<feature type="transmembrane region" description="Helical" evidence="5">
    <location>
        <begin position="371"/>
        <end position="393"/>
    </location>
</feature>
<dbReference type="SUPFAM" id="SSF103473">
    <property type="entry name" value="MFS general substrate transporter"/>
    <property type="match status" value="1"/>
</dbReference>
<evidence type="ECO:0000259" key="6">
    <source>
        <dbReference type="PROSITE" id="PS50850"/>
    </source>
</evidence>
<feature type="domain" description="Major facilitator superfamily (MFS) profile" evidence="6">
    <location>
        <begin position="88"/>
        <end position="513"/>
    </location>
</feature>
<dbReference type="InterPro" id="IPR005828">
    <property type="entry name" value="MFS_sugar_transport-like"/>
</dbReference>
<dbReference type="Pfam" id="PF00083">
    <property type="entry name" value="Sugar_tr"/>
    <property type="match status" value="1"/>
</dbReference>
<proteinExistence type="predicted"/>
<dbReference type="GO" id="GO:0016020">
    <property type="term" value="C:membrane"/>
    <property type="evidence" value="ECO:0007669"/>
    <property type="project" value="UniProtKB-SubCell"/>
</dbReference>
<feature type="transmembrane region" description="Helical" evidence="5">
    <location>
        <begin position="231"/>
        <end position="251"/>
    </location>
</feature>
<feature type="transmembrane region" description="Helical" evidence="5">
    <location>
        <begin position="341"/>
        <end position="359"/>
    </location>
</feature>
<dbReference type="Proteomes" id="UP000694523">
    <property type="component" value="Unplaced"/>
</dbReference>
<feature type="transmembrane region" description="Helical" evidence="5">
    <location>
        <begin position="170"/>
        <end position="200"/>
    </location>
</feature>
<feature type="transmembrane region" description="Helical" evidence="5">
    <location>
        <begin position="257"/>
        <end position="275"/>
    </location>
</feature>
<keyword evidence="3 5" id="KW-1133">Transmembrane helix</keyword>
<dbReference type="Ensembl" id="ENSNMLT00000027104.1">
    <property type="protein sequence ID" value="ENSNMLP00000024226.1"/>
    <property type="gene ID" value="ENSNMLG00000015552.1"/>
</dbReference>
<feature type="transmembrane region" description="Helical" evidence="5">
    <location>
        <begin position="400"/>
        <end position="419"/>
    </location>
</feature>
<evidence type="ECO:0000256" key="4">
    <source>
        <dbReference type="ARBA" id="ARBA00023136"/>
    </source>
</evidence>
<evidence type="ECO:0000256" key="5">
    <source>
        <dbReference type="SAM" id="Phobius"/>
    </source>
</evidence>
<evidence type="ECO:0000313" key="8">
    <source>
        <dbReference type="Proteomes" id="UP000694523"/>
    </source>
</evidence>
<name>A0A8C6TU05_9GOBI</name>
<dbReference type="InterPro" id="IPR036259">
    <property type="entry name" value="MFS_trans_sf"/>
</dbReference>
<dbReference type="GO" id="GO:0022857">
    <property type="term" value="F:transmembrane transporter activity"/>
    <property type="evidence" value="ECO:0007669"/>
    <property type="project" value="InterPro"/>
</dbReference>
<organism evidence="7 8">
    <name type="scientific">Neogobius melanostomus</name>
    <name type="common">round goby</name>
    <dbReference type="NCBI Taxonomy" id="47308"/>
    <lineage>
        <taxon>Eukaryota</taxon>
        <taxon>Metazoa</taxon>
        <taxon>Chordata</taxon>
        <taxon>Craniata</taxon>
        <taxon>Vertebrata</taxon>
        <taxon>Euteleostomi</taxon>
        <taxon>Actinopterygii</taxon>
        <taxon>Neopterygii</taxon>
        <taxon>Teleostei</taxon>
        <taxon>Neoteleostei</taxon>
        <taxon>Acanthomorphata</taxon>
        <taxon>Gobiaria</taxon>
        <taxon>Gobiiformes</taxon>
        <taxon>Gobioidei</taxon>
        <taxon>Gobiidae</taxon>
        <taxon>Benthophilinae</taxon>
        <taxon>Neogobiini</taxon>
        <taxon>Neogobius</taxon>
    </lineage>
</organism>